<dbReference type="AlphaFoldDB" id="A0A0E9P6S7"/>
<name>A0A0E9P6S7_ANGAN</name>
<organism evidence="1">
    <name type="scientific">Anguilla anguilla</name>
    <name type="common">European freshwater eel</name>
    <name type="synonym">Muraena anguilla</name>
    <dbReference type="NCBI Taxonomy" id="7936"/>
    <lineage>
        <taxon>Eukaryota</taxon>
        <taxon>Metazoa</taxon>
        <taxon>Chordata</taxon>
        <taxon>Craniata</taxon>
        <taxon>Vertebrata</taxon>
        <taxon>Euteleostomi</taxon>
        <taxon>Actinopterygii</taxon>
        <taxon>Neopterygii</taxon>
        <taxon>Teleostei</taxon>
        <taxon>Anguilliformes</taxon>
        <taxon>Anguillidae</taxon>
        <taxon>Anguilla</taxon>
    </lineage>
</organism>
<dbReference type="EMBL" id="GBXM01108595">
    <property type="protein sequence ID" value="JAG99981.1"/>
    <property type="molecule type" value="Transcribed_RNA"/>
</dbReference>
<protein>
    <submittedName>
        <fullName evidence="1">Uncharacterized protein</fullName>
    </submittedName>
</protein>
<proteinExistence type="predicted"/>
<accession>A0A0E9P6S7</accession>
<reference evidence="1" key="1">
    <citation type="submission" date="2014-11" db="EMBL/GenBank/DDBJ databases">
        <authorList>
            <person name="Amaro Gonzalez C."/>
        </authorList>
    </citation>
    <scope>NUCLEOTIDE SEQUENCE</scope>
</reference>
<sequence>MFATRLPLKFLKKKTKKKITFVNTKDE</sequence>
<evidence type="ECO:0000313" key="1">
    <source>
        <dbReference type="EMBL" id="JAG99981.1"/>
    </source>
</evidence>
<reference evidence="1" key="2">
    <citation type="journal article" date="2015" name="Fish Shellfish Immunol.">
        <title>Early steps in the European eel (Anguilla anguilla)-Vibrio vulnificus interaction in the gills: Role of the RtxA13 toxin.</title>
        <authorList>
            <person name="Callol A."/>
            <person name="Pajuelo D."/>
            <person name="Ebbesson L."/>
            <person name="Teles M."/>
            <person name="MacKenzie S."/>
            <person name="Amaro C."/>
        </authorList>
    </citation>
    <scope>NUCLEOTIDE SEQUENCE</scope>
</reference>